<protein>
    <submittedName>
        <fullName evidence="2">Uncharacterized protein</fullName>
    </submittedName>
</protein>
<feature type="compositionally biased region" description="Low complexity" evidence="1">
    <location>
        <begin position="55"/>
        <end position="64"/>
    </location>
</feature>
<dbReference type="Proteomes" id="UP000298763">
    <property type="component" value="Chromosome"/>
</dbReference>
<feature type="compositionally biased region" description="Basic residues" evidence="1">
    <location>
        <begin position="66"/>
        <end position="75"/>
    </location>
</feature>
<dbReference type="Proteomes" id="UP000584325">
    <property type="component" value="Unassembled WGS sequence"/>
</dbReference>
<gene>
    <name evidence="3" type="ORF">FCL38_00615</name>
    <name evidence="2" type="ORF">FHS02_002479</name>
</gene>
<accession>A0A4P8HL50</accession>
<evidence type="ECO:0000313" key="4">
    <source>
        <dbReference type="Proteomes" id="UP000298763"/>
    </source>
</evidence>
<reference evidence="3 4" key="1">
    <citation type="submission" date="2019-05" db="EMBL/GenBank/DDBJ databases">
        <title>Draft Genome Sequences of Six Type Strains of the Genus Massilia.</title>
        <authorList>
            <person name="Miess H."/>
            <person name="Frediansyhah A."/>
            <person name="Gross H."/>
        </authorList>
    </citation>
    <scope>NUCLEOTIDE SEQUENCE [LARGE SCALE GENOMIC DNA]</scope>
    <source>
        <strain evidence="3 4">DSMZ 26121</strain>
    </source>
</reference>
<reference evidence="2 5" key="2">
    <citation type="submission" date="2020-08" db="EMBL/GenBank/DDBJ databases">
        <title>Genomic Encyclopedia of Type Strains, Phase III (KMG-III): the genomes of soil and plant-associated and newly described type strains.</title>
        <authorList>
            <person name="Whitman W."/>
        </authorList>
    </citation>
    <scope>NUCLEOTIDE SEQUENCE [LARGE SCALE GENOMIC DNA]</scope>
    <source>
        <strain evidence="2 5">CECT 7753</strain>
    </source>
</reference>
<organism evidence="2 5">
    <name type="scientific">Pseudoduganella umbonata</name>
    <dbReference type="NCBI Taxonomy" id="864828"/>
    <lineage>
        <taxon>Bacteria</taxon>
        <taxon>Pseudomonadati</taxon>
        <taxon>Pseudomonadota</taxon>
        <taxon>Betaproteobacteria</taxon>
        <taxon>Burkholderiales</taxon>
        <taxon>Oxalobacteraceae</taxon>
        <taxon>Telluria group</taxon>
        <taxon>Pseudoduganella</taxon>
    </lineage>
</organism>
<feature type="region of interest" description="Disordered" evidence="1">
    <location>
        <begin position="45"/>
        <end position="113"/>
    </location>
</feature>
<dbReference type="EMBL" id="CP040017">
    <property type="protein sequence ID" value="QCP09104.1"/>
    <property type="molecule type" value="Genomic_DNA"/>
</dbReference>
<dbReference type="RefSeq" id="WP_137311993.1">
    <property type="nucleotide sequence ID" value="NZ_CP040017.1"/>
</dbReference>
<dbReference type="AlphaFoldDB" id="A0A4P8HL50"/>
<name>A0A4P8HL50_9BURK</name>
<evidence type="ECO:0000313" key="3">
    <source>
        <dbReference type="EMBL" id="QCP09104.1"/>
    </source>
</evidence>
<evidence type="ECO:0000256" key="1">
    <source>
        <dbReference type="SAM" id="MobiDB-lite"/>
    </source>
</evidence>
<keyword evidence="4" id="KW-1185">Reference proteome</keyword>
<proteinExistence type="predicted"/>
<sequence>MAQGWAMPCGPVLLSGSLRSVPAGPACGRLQSSYRNVNVNSNVDVNSEGRVNGMAPQQQAAAAPHRSVRIAQRRRTAQDEEQGKPGNALSCPLRGSAGPVKCHVNPTRPEVRA</sequence>
<evidence type="ECO:0000313" key="2">
    <source>
        <dbReference type="EMBL" id="MBB3221669.1"/>
    </source>
</evidence>
<evidence type="ECO:0000313" key="5">
    <source>
        <dbReference type="Proteomes" id="UP000584325"/>
    </source>
</evidence>
<dbReference type="EMBL" id="JACHXS010000004">
    <property type="protein sequence ID" value="MBB3221669.1"/>
    <property type="molecule type" value="Genomic_DNA"/>
</dbReference>